<dbReference type="InterPro" id="IPR035923">
    <property type="entry name" value="TT1751-like_sf"/>
</dbReference>
<protein>
    <submittedName>
        <fullName evidence="2">DUF302 domain-containing protein</fullName>
    </submittedName>
</protein>
<feature type="domain" description="DUF302" evidence="1">
    <location>
        <begin position="97"/>
        <end position="154"/>
    </location>
</feature>
<reference evidence="2 3" key="1">
    <citation type="submission" date="2019-03" db="EMBL/GenBank/DDBJ databases">
        <title>Rhodobacteraceae bacterium SM1902, a new member of the family Rhodobacteraceae isolated from Yantai.</title>
        <authorList>
            <person name="Sun Y."/>
        </authorList>
    </citation>
    <scope>NUCLEOTIDE SEQUENCE [LARGE SCALE GENOMIC DNA]</scope>
    <source>
        <strain evidence="2 3">SM1902</strain>
    </source>
</reference>
<name>A0A4R6AT42_9RHOB</name>
<accession>A0A4R6AT42</accession>
<dbReference type="InterPro" id="IPR005180">
    <property type="entry name" value="DUF302"/>
</dbReference>
<evidence type="ECO:0000313" key="3">
    <source>
        <dbReference type="Proteomes" id="UP000294562"/>
    </source>
</evidence>
<proteinExistence type="predicted"/>
<keyword evidence="3" id="KW-1185">Reference proteome</keyword>
<dbReference type="AlphaFoldDB" id="A0A4R6AT42"/>
<sequence length="192" mass="21043">MYLVRNVLAAIGLVSLIGIGSAAVYAKVHFSGFHPRAISVYLSMAQVLMETGNPAEATVWKARVANGLTFEDVEQSIQSLAHEYNIRGVGMLPLGDQVAAMQGAPWRRLNVYLYCNPLVAARMVEFSEAFAAYLPCRIALLEDEQGDLWLYSINMDLLIEGGRPLPNGLRVAAEEVRDVVKAIMDRAANGEF</sequence>
<organism evidence="2 3">
    <name type="scientific">Meridianimarinicoccus aquatilis</name>
    <dbReference type="NCBI Taxonomy" id="2552766"/>
    <lineage>
        <taxon>Bacteria</taxon>
        <taxon>Pseudomonadati</taxon>
        <taxon>Pseudomonadota</taxon>
        <taxon>Alphaproteobacteria</taxon>
        <taxon>Rhodobacterales</taxon>
        <taxon>Paracoccaceae</taxon>
        <taxon>Meridianimarinicoccus</taxon>
    </lineage>
</organism>
<dbReference type="OrthoDB" id="9783833at2"/>
<dbReference type="Gene3D" id="3.30.310.70">
    <property type="entry name" value="TT1751-like domain"/>
    <property type="match status" value="1"/>
</dbReference>
<dbReference type="SUPFAM" id="SSF103247">
    <property type="entry name" value="TT1751-like"/>
    <property type="match status" value="1"/>
</dbReference>
<evidence type="ECO:0000259" key="1">
    <source>
        <dbReference type="Pfam" id="PF03625"/>
    </source>
</evidence>
<evidence type="ECO:0000313" key="2">
    <source>
        <dbReference type="EMBL" id="TDL87731.1"/>
    </source>
</evidence>
<gene>
    <name evidence="2" type="ORF">E2L05_10930</name>
</gene>
<dbReference type="CDD" id="cd14797">
    <property type="entry name" value="DUF302"/>
    <property type="match status" value="1"/>
</dbReference>
<dbReference type="RefSeq" id="WP_133342949.1">
    <property type="nucleotide sequence ID" value="NZ_SMZO01000022.1"/>
</dbReference>
<dbReference type="Pfam" id="PF03625">
    <property type="entry name" value="DUF302"/>
    <property type="match status" value="1"/>
</dbReference>
<dbReference type="Proteomes" id="UP000294562">
    <property type="component" value="Unassembled WGS sequence"/>
</dbReference>
<comment type="caution">
    <text evidence="2">The sequence shown here is derived from an EMBL/GenBank/DDBJ whole genome shotgun (WGS) entry which is preliminary data.</text>
</comment>
<dbReference type="EMBL" id="SMZO01000022">
    <property type="protein sequence ID" value="TDL87731.1"/>
    <property type="molecule type" value="Genomic_DNA"/>
</dbReference>